<dbReference type="PANTHER" id="PTHR42659:SF9">
    <property type="entry name" value="XANTHINE DEHYDROGENASE FAD-BINDING SUBUNIT XDHB-RELATED"/>
    <property type="match status" value="1"/>
</dbReference>
<dbReference type="InterPro" id="IPR016169">
    <property type="entry name" value="FAD-bd_PCMH_sub2"/>
</dbReference>
<gene>
    <name evidence="2" type="ORF">DESPIGER_1808</name>
</gene>
<dbReference type="PANTHER" id="PTHR42659">
    <property type="entry name" value="XANTHINE DEHYDROGENASE SUBUNIT C-RELATED"/>
    <property type="match status" value="1"/>
</dbReference>
<dbReference type="InterPro" id="IPR016166">
    <property type="entry name" value="FAD-bd_PCMH"/>
</dbReference>
<dbReference type="SUPFAM" id="SSF56176">
    <property type="entry name" value="FAD-binding/transporter-associated domain-like"/>
    <property type="match status" value="1"/>
</dbReference>
<dbReference type="GO" id="GO:0004854">
    <property type="term" value="F:xanthine dehydrogenase activity"/>
    <property type="evidence" value="ECO:0007669"/>
    <property type="project" value="UniProtKB-EC"/>
</dbReference>
<dbReference type="InterPro" id="IPR051312">
    <property type="entry name" value="Diverse_Substr_Oxidored"/>
</dbReference>
<dbReference type="GO" id="GO:0071949">
    <property type="term" value="F:FAD binding"/>
    <property type="evidence" value="ECO:0007669"/>
    <property type="project" value="InterPro"/>
</dbReference>
<dbReference type="Gene3D" id="3.30.465.10">
    <property type="match status" value="1"/>
</dbReference>
<dbReference type="InterPro" id="IPR036318">
    <property type="entry name" value="FAD-bd_PCMH-like_sf"/>
</dbReference>
<dbReference type="InterPro" id="IPR005107">
    <property type="entry name" value="CO_DH_flav_C"/>
</dbReference>
<evidence type="ECO:0000313" key="2">
    <source>
        <dbReference type="EMBL" id="SFV73638.1"/>
    </source>
</evidence>
<dbReference type="AlphaFoldDB" id="A0A1K1LJI2"/>
<dbReference type="Gene3D" id="3.30.390.50">
    <property type="entry name" value="CO dehydrogenase flavoprotein, C-terminal domain"/>
    <property type="match status" value="1"/>
</dbReference>
<dbReference type="Pfam" id="PF00941">
    <property type="entry name" value="FAD_binding_5"/>
    <property type="match status" value="1"/>
</dbReference>
<dbReference type="InterPro" id="IPR036683">
    <property type="entry name" value="CO_DH_flav_C_dom_sf"/>
</dbReference>
<protein>
    <submittedName>
        <fullName evidence="2">Xanthine dehydrogenase, FAD binding subunit</fullName>
        <ecNumber evidence="2">1.17.1.4</ecNumber>
    </submittedName>
</protein>
<dbReference type="Proteomes" id="UP000186323">
    <property type="component" value="Chromosome I"/>
</dbReference>
<dbReference type="InterPro" id="IPR002346">
    <property type="entry name" value="Mopterin_DH_FAD-bd"/>
</dbReference>
<dbReference type="PROSITE" id="PS51387">
    <property type="entry name" value="FAD_PCMH"/>
    <property type="match status" value="1"/>
</dbReference>
<evidence type="ECO:0000259" key="1">
    <source>
        <dbReference type="PROSITE" id="PS51387"/>
    </source>
</evidence>
<dbReference type="EMBL" id="LT630450">
    <property type="protein sequence ID" value="SFV73638.1"/>
    <property type="molecule type" value="Genomic_DNA"/>
</dbReference>
<proteinExistence type="predicted"/>
<dbReference type="SUPFAM" id="SSF55447">
    <property type="entry name" value="CO dehydrogenase flavoprotein C-terminal domain-like"/>
    <property type="match status" value="1"/>
</dbReference>
<dbReference type="EC" id="1.17.1.4" evidence="2"/>
<reference evidence="3" key="1">
    <citation type="submission" date="2016-10" db="EMBL/GenBank/DDBJ databases">
        <authorList>
            <person name="Wegmann U."/>
        </authorList>
    </citation>
    <scope>NUCLEOTIDE SEQUENCE [LARGE SCALE GENOMIC DNA]</scope>
</reference>
<evidence type="ECO:0000313" key="3">
    <source>
        <dbReference type="Proteomes" id="UP000186323"/>
    </source>
</evidence>
<sequence length="269" mass="28190">MLSAPGALALAGGTDITVMLRRKPMDDVMLVNLKKIPGLDSIQKLEDGGLRLGALVTVGHMGRVLTAPEHAVLRIACNSLGTPAVRNLATLGGNVGRASPASDVIPALLSLDAVVILESARESRRVPLGQLLQGPGRLDSRPGEFITAVELPPHAGRVGAYWKAGRIRGADCALAGVGVSFCWDGDAVTEPRVAMTSVGPTCLRSAGAENVLRGARLDEETIRAAAEAAARDARPITDLRASAAYRKELVRGLLTKTLRSLAAQERRSC</sequence>
<dbReference type="SMART" id="SM01092">
    <property type="entry name" value="CO_deh_flav_C"/>
    <property type="match status" value="1"/>
</dbReference>
<name>A0A1K1LJI2_9BACT</name>
<accession>A0A1K1LJI2</accession>
<organism evidence="2 3">
    <name type="scientific">Desulfovibrio piger</name>
    <dbReference type="NCBI Taxonomy" id="901"/>
    <lineage>
        <taxon>Bacteria</taxon>
        <taxon>Pseudomonadati</taxon>
        <taxon>Thermodesulfobacteriota</taxon>
        <taxon>Desulfovibrionia</taxon>
        <taxon>Desulfovibrionales</taxon>
        <taxon>Desulfovibrionaceae</taxon>
        <taxon>Desulfovibrio</taxon>
    </lineage>
</organism>
<dbReference type="KEGG" id="dpg:DESPIGER_1808"/>
<keyword evidence="2" id="KW-0560">Oxidoreductase</keyword>
<feature type="domain" description="FAD-binding PCMH-type" evidence="1">
    <location>
        <begin position="1"/>
        <end position="156"/>
    </location>
</feature>
<keyword evidence="3" id="KW-1185">Reference proteome</keyword>
<dbReference type="Pfam" id="PF03450">
    <property type="entry name" value="CO_deh_flav_C"/>
    <property type="match status" value="1"/>
</dbReference>